<dbReference type="SUPFAM" id="SSF50494">
    <property type="entry name" value="Trypsin-like serine proteases"/>
    <property type="match status" value="1"/>
</dbReference>
<evidence type="ECO:0000256" key="10">
    <source>
        <dbReference type="ARBA" id="ARBA00022801"/>
    </source>
</evidence>
<evidence type="ECO:0000256" key="12">
    <source>
        <dbReference type="ARBA" id="ARBA00023016"/>
    </source>
</evidence>
<feature type="domain" description="PDZ" evidence="17">
    <location>
        <begin position="391"/>
        <end position="445"/>
    </location>
</feature>
<gene>
    <name evidence="18" type="primary">degP1</name>
    <name evidence="18" type="ordered locus">SM11_chr0684</name>
</gene>
<dbReference type="Pfam" id="PF00595">
    <property type="entry name" value="PDZ"/>
    <property type="match status" value="1"/>
</dbReference>
<feature type="domain" description="PDZ" evidence="17">
    <location>
        <begin position="495"/>
        <end position="567"/>
    </location>
</feature>
<sequence>MGASVRALQLHRNITKNSSAGQNSVRSRPLHLTAQAVSSSHSQTSGFPTVRPLDPTRGKGFEAACLAGGLHEREKAKRMSTIKAPRPSLKTVLKTTTVAGLAAVLLTTGLPAEVAQSFAEAVRVQAPAVPSFANVVDAVSPAVVSVRVQARERVSDDESNFTFDFGGRGFEDLPEDHPLRRFFREFAPRENDRADRWRDRRGPRGEGRLRPRAQGSGFFITEDGYLVTNNHVVSDGSAFTVIMNDGTELDAKLVGKDSRTDLAVLKVDDKRKFTYVSFADDEKVRVGDWVVAVGNPFGLGGTVTAGIISARGRDIGSGPYDDYLQVDAAVNRGNSGGPTFNLSGEVVGINTAIFSPSGGNVGIAFAIPASVAKDVVDSLIKDGTVSRGWLGVQIQPVTKDIAESLGLSEANGALVVEPQAGSPGEKAGIKNGDVVTALNGEPVKDPRDLARRVAALRPGSTAEVTLWRSGKSETVNLEIGTLPSDAKEPAPATGEAQPDEGQAGEEALADLGLTVTPSEDGKGVTIASVDPDSDAGDRGLKEGEKIVSVNNQEVKSADDVLKVINNAKKDGRSKALFQIEAQEGSRFVALPITQG</sequence>
<keyword evidence="8" id="KW-0677">Repeat</keyword>
<dbReference type="InterPro" id="IPR001940">
    <property type="entry name" value="Peptidase_S1C"/>
</dbReference>
<dbReference type="InterPro" id="IPR036034">
    <property type="entry name" value="PDZ_sf"/>
</dbReference>
<evidence type="ECO:0000256" key="5">
    <source>
        <dbReference type="ARBA" id="ARBA00013958"/>
    </source>
</evidence>
<evidence type="ECO:0000256" key="9">
    <source>
        <dbReference type="ARBA" id="ARBA00022764"/>
    </source>
</evidence>
<organism evidence="18 19">
    <name type="scientific">Sinorhizobium meliloti (strain SM11)</name>
    <dbReference type="NCBI Taxonomy" id="707241"/>
    <lineage>
        <taxon>Bacteria</taxon>
        <taxon>Pseudomonadati</taxon>
        <taxon>Pseudomonadota</taxon>
        <taxon>Alphaproteobacteria</taxon>
        <taxon>Hyphomicrobiales</taxon>
        <taxon>Rhizobiaceae</taxon>
        <taxon>Sinorhizobium/Ensifer group</taxon>
        <taxon>Sinorhizobium</taxon>
    </lineage>
</organism>
<dbReference type="HOGENOM" id="CLU_020120_1_0_5"/>
<comment type="catalytic activity">
    <reaction evidence="1">
        <text>Acts on substrates that are at least partially unfolded. The cleavage site P1 residue is normally between a pair of hydrophobic residues, such as Val-|-Val.</text>
        <dbReference type="EC" id="3.4.21.107"/>
    </reaction>
</comment>
<dbReference type="Gene3D" id="2.40.10.120">
    <property type="match status" value="1"/>
</dbReference>
<feature type="compositionally biased region" description="Basic and acidic residues" evidence="16">
    <location>
        <begin position="193"/>
        <end position="209"/>
    </location>
</feature>
<dbReference type="GO" id="GO:0042597">
    <property type="term" value="C:periplasmic space"/>
    <property type="evidence" value="ECO:0007669"/>
    <property type="project" value="UniProtKB-SubCell"/>
</dbReference>
<dbReference type="PANTHER" id="PTHR22939:SF130">
    <property type="entry name" value="PERIPLASMIC SERINE ENDOPROTEASE DEGP-LIKE-RELATED"/>
    <property type="match status" value="1"/>
</dbReference>
<evidence type="ECO:0000256" key="15">
    <source>
        <dbReference type="PIRSR" id="PIRSR611782-2"/>
    </source>
</evidence>
<keyword evidence="10" id="KW-0378">Hydrolase</keyword>
<name>F7X020_SINMM</name>
<feature type="active site" description="Charge relay system" evidence="14">
    <location>
        <position position="335"/>
    </location>
</feature>
<dbReference type="Pfam" id="PF13180">
    <property type="entry name" value="PDZ_2"/>
    <property type="match status" value="1"/>
</dbReference>
<dbReference type="GO" id="GO:0006508">
    <property type="term" value="P:proteolysis"/>
    <property type="evidence" value="ECO:0007669"/>
    <property type="project" value="UniProtKB-KW"/>
</dbReference>
<evidence type="ECO:0000313" key="19">
    <source>
        <dbReference type="Proteomes" id="UP000009045"/>
    </source>
</evidence>
<evidence type="ECO:0000256" key="8">
    <source>
        <dbReference type="ARBA" id="ARBA00022737"/>
    </source>
</evidence>
<dbReference type="Gene3D" id="2.30.42.10">
    <property type="match status" value="2"/>
</dbReference>
<dbReference type="CDD" id="cd23084">
    <property type="entry name" value="cpPDZ2_DegP-like"/>
    <property type="match status" value="1"/>
</dbReference>
<dbReference type="EC" id="3.4.21.107" evidence="4"/>
<evidence type="ECO:0000313" key="18">
    <source>
        <dbReference type="EMBL" id="AEH77963.1"/>
    </source>
</evidence>
<keyword evidence="9" id="KW-0574">Periplasm</keyword>
<evidence type="ECO:0000256" key="13">
    <source>
        <dbReference type="ARBA" id="ARBA00032850"/>
    </source>
</evidence>
<protein>
    <recommendedName>
        <fullName evidence="5">Probable periplasmic serine endoprotease DegP-like</fullName>
        <ecNumber evidence="4">3.4.21.107</ecNumber>
    </recommendedName>
    <alternativeName>
        <fullName evidence="13">Protease Do</fullName>
    </alternativeName>
</protein>
<dbReference type="SUPFAM" id="SSF50156">
    <property type="entry name" value="PDZ domain-like"/>
    <property type="match status" value="2"/>
</dbReference>
<feature type="binding site" evidence="15">
    <location>
        <position position="261"/>
    </location>
    <ligand>
        <name>substrate</name>
    </ligand>
</feature>
<evidence type="ECO:0000256" key="4">
    <source>
        <dbReference type="ARBA" id="ARBA00013035"/>
    </source>
</evidence>
<dbReference type="PROSITE" id="PS50106">
    <property type="entry name" value="PDZ"/>
    <property type="match status" value="2"/>
</dbReference>
<comment type="similarity">
    <text evidence="3">Belongs to the peptidase S1C family.</text>
</comment>
<dbReference type="Proteomes" id="UP000009045">
    <property type="component" value="Chromosome"/>
</dbReference>
<feature type="active site" description="Charge relay system" evidence="14">
    <location>
        <position position="231"/>
    </location>
</feature>
<dbReference type="PRINTS" id="PR00834">
    <property type="entry name" value="PROTEASES2C"/>
</dbReference>
<feature type="region of interest" description="Disordered" evidence="16">
    <location>
        <begin position="519"/>
        <end position="538"/>
    </location>
</feature>
<evidence type="ECO:0000256" key="6">
    <source>
        <dbReference type="ARBA" id="ARBA00022670"/>
    </source>
</evidence>
<keyword evidence="12" id="KW-0346">Stress response</keyword>
<dbReference type="FunFam" id="2.30.42.10:FF:000197">
    <property type="entry name" value="Periplasmic serine endoprotease DegP-like"/>
    <property type="match status" value="1"/>
</dbReference>
<dbReference type="PANTHER" id="PTHR22939">
    <property type="entry name" value="SERINE PROTEASE FAMILY S1C HTRA-RELATED"/>
    <property type="match status" value="1"/>
</dbReference>
<dbReference type="InterPro" id="IPR009003">
    <property type="entry name" value="Peptidase_S1_PA"/>
</dbReference>
<feature type="region of interest" description="Disordered" evidence="16">
    <location>
        <begin position="193"/>
        <end position="213"/>
    </location>
</feature>
<accession>F7X020</accession>
<evidence type="ECO:0000256" key="2">
    <source>
        <dbReference type="ARBA" id="ARBA00004418"/>
    </source>
</evidence>
<dbReference type="InterPro" id="IPR011782">
    <property type="entry name" value="Pept_S1C_Do"/>
</dbReference>
<dbReference type="FunFam" id="2.30.42.10:FF:000037">
    <property type="entry name" value="Periplasmic serine endoprotease DegP-like"/>
    <property type="match status" value="1"/>
</dbReference>
<dbReference type="EMBL" id="CP001830">
    <property type="protein sequence ID" value="AEH77963.1"/>
    <property type="molecule type" value="Genomic_DNA"/>
</dbReference>
<comment type="subcellular location">
    <subcellularLocation>
        <location evidence="2">Periplasm</location>
    </subcellularLocation>
</comment>
<evidence type="ECO:0000259" key="17">
    <source>
        <dbReference type="PROSITE" id="PS50106"/>
    </source>
</evidence>
<feature type="compositionally biased region" description="Polar residues" evidence="16">
    <location>
        <begin position="35"/>
        <end position="47"/>
    </location>
</feature>
<keyword evidence="7" id="KW-0732">Signal</keyword>
<dbReference type="GO" id="GO:0004252">
    <property type="term" value="F:serine-type endopeptidase activity"/>
    <property type="evidence" value="ECO:0007669"/>
    <property type="project" value="InterPro"/>
</dbReference>
<dbReference type="NCBIfam" id="TIGR02037">
    <property type="entry name" value="degP_htrA_DO"/>
    <property type="match status" value="1"/>
</dbReference>
<dbReference type="AlphaFoldDB" id="F7X020"/>
<dbReference type="Pfam" id="PF13365">
    <property type="entry name" value="Trypsin_2"/>
    <property type="match status" value="1"/>
</dbReference>
<reference evidence="18 19" key="1">
    <citation type="journal article" date="2011" name="J. Biotechnol.">
        <title>The complete genome sequence of the dominant Sinorhizobium meliloti field isolate SM11 extends the S. meliloti pan-genome.</title>
        <authorList>
            <person name="Schneiker-Bekel S."/>
            <person name="Wibberg D."/>
            <person name="Bekel T."/>
            <person name="Blom J."/>
            <person name="Linke B."/>
            <person name="Neuweger H."/>
            <person name="Stiens M."/>
            <person name="Vorholter F.J."/>
            <person name="Weidner S."/>
            <person name="Goesmann A."/>
            <person name="Puhler A."/>
            <person name="Schluter A."/>
        </authorList>
    </citation>
    <scope>NUCLEOTIDE SEQUENCE [LARGE SCALE GENOMIC DNA]</scope>
    <source>
        <strain evidence="18 19">SM11</strain>
    </source>
</reference>
<evidence type="ECO:0000256" key="11">
    <source>
        <dbReference type="ARBA" id="ARBA00022825"/>
    </source>
</evidence>
<dbReference type="SMART" id="SM00228">
    <property type="entry name" value="PDZ"/>
    <property type="match status" value="2"/>
</dbReference>
<feature type="region of interest" description="Disordered" evidence="16">
    <location>
        <begin position="35"/>
        <end position="54"/>
    </location>
</feature>
<evidence type="ECO:0000256" key="14">
    <source>
        <dbReference type="PIRSR" id="PIRSR611782-1"/>
    </source>
</evidence>
<dbReference type="FunFam" id="2.40.10.120:FF:000007">
    <property type="entry name" value="Periplasmic serine endoprotease DegP-like"/>
    <property type="match status" value="1"/>
</dbReference>
<evidence type="ECO:0000256" key="1">
    <source>
        <dbReference type="ARBA" id="ARBA00001772"/>
    </source>
</evidence>
<proteinExistence type="inferred from homology"/>
<feature type="binding site" evidence="15">
    <location>
        <begin position="333"/>
        <end position="335"/>
    </location>
    <ligand>
        <name>substrate</name>
    </ligand>
</feature>
<dbReference type="KEGG" id="smx:SM11_chr0684"/>
<feature type="binding site" evidence="15">
    <location>
        <position position="231"/>
    </location>
    <ligand>
        <name>substrate</name>
    </ligand>
</feature>
<dbReference type="InterPro" id="IPR001478">
    <property type="entry name" value="PDZ"/>
</dbReference>
<evidence type="ECO:0000256" key="16">
    <source>
        <dbReference type="SAM" id="MobiDB-lite"/>
    </source>
</evidence>
<evidence type="ECO:0000256" key="3">
    <source>
        <dbReference type="ARBA" id="ARBA00010541"/>
    </source>
</evidence>
<feature type="region of interest" description="Disordered" evidence="16">
    <location>
        <begin position="480"/>
        <end position="502"/>
    </location>
</feature>
<dbReference type="CDD" id="cd10839">
    <property type="entry name" value="cpPDZ1_DegP-like"/>
    <property type="match status" value="1"/>
</dbReference>
<evidence type="ECO:0000256" key="7">
    <source>
        <dbReference type="ARBA" id="ARBA00022729"/>
    </source>
</evidence>
<keyword evidence="6 18" id="KW-0645">Protease</keyword>
<keyword evidence="11" id="KW-0720">Serine protease</keyword>
<feature type="active site" description="Charge relay system" evidence="14">
    <location>
        <position position="261"/>
    </location>
</feature>
<dbReference type="PATRIC" id="fig|707241.3.peg.713"/>